<evidence type="ECO:0000256" key="6">
    <source>
        <dbReference type="ARBA" id="ARBA00023136"/>
    </source>
</evidence>
<evidence type="ECO:0000256" key="5">
    <source>
        <dbReference type="ARBA" id="ARBA00022989"/>
    </source>
</evidence>
<dbReference type="PANTHER" id="PTHR43394:SF1">
    <property type="entry name" value="ATP-BINDING CASSETTE SUB-FAMILY B MEMBER 10, MITOCHONDRIAL"/>
    <property type="match status" value="1"/>
</dbReference>
<dbReference type="Pfam" id="PF00005">
    <property type="entry name" value="ABC_tran"/>
    <property type="match status" value="1"/>
</dbReference>
<proteinExistence type="predicted"/>
<evidence type="ECO:0000259" key="8">
    <source>
        <dbReference type="PROSITE" id="PS50893"/>
    </source>
</evidence>
<comment type="subcellular location">
    <subcellularLocation>
        <location evidence="1">Cell membrane</location>
        <topology evidence="1">Multi-pass membrane protein</topology>
    </subcellularLocation>
</comment>
<dbReference type="GO" id="GO:0005524">
    <property type="term" value="F:ATP binding"/>
    <property type="evidence" value="ECO:0007669"/>
    <property type="project" value="UniProtKB-KW"/>
</dbReference>
<evidence type="ECO:0000256" key="2">
    <source>
        <dbReference type="ARBA" id="ARBA00022692"/>
    </source>
</evidence>
<keyword evidence="4" id="KW-0067">ATP-binding</keyword>
<feature type="transmembrane region" description="Helical" evidence="7">
    <location>
        <begin position="103"/>
        <end position="129"/>
    </location>
</feature>
<dbReference type="InterPro" id="IPR039421">
    <property type="entry name" value="Type_1_exporter"/>
</dbReference>
<dbReference type="PROSITE" id="PS50893">
    <property type="entry name" value="ABC_TRANSPORTER_2"/>
    <property type="match status" value="1"/>
</dbReference>
<dbReference type="Gene3D" id="1.20.1560.10">
    <property type="entry name" value="ABC transporter type 1, transmembrane domain"/>
    <property type="match status" value="1"/>
</dbReference>
<keyword evidence="5 7" id="KW-1133">Transmembrane helix</keyword>
<dbReference type="SMART" id="SM00382">
    <property type="entry name" value="AAA"/>
    <property type="match status" value="1"/>
</dbReference>
<keyword evidence="2 7" id="KW-0812">Transmembrane</keyword>
<dbReference type="SUPFAM" id="SSF52540">
    <property type="entry name" value="P-loop containing nucleoside triphosphate hydrolases"/>
    <property type="match status" value="1"/>
</dbReference>
<evidence type="ECO:0000256" key="3">
    <source>
        <dbReference type="ARBA" id="ARBA00022741"/>
    </source>
</evidence>
<feature type="transmembrane region" description="Helical" evidence="7">
    <location>
        <begin position="63"/>
        <end position="83"/>
    </location>
</feature>
<keyword evidence="11" id="KW-1185">Reference proteome</keyword>
<evidence type="ECO:0000313" key="11">
    <source>
        <dbReference type="Proteomes" id="UP000601223"/>
    </source>
</evidence>
<evidence type="ECO:0000313" key="10">
    <source>
        <dbReference type="EMBL" id="GIF86219.1"/>
    </source>
</evidence>
<feature type="transmembrane region" description="Helical" evidence="7">
    <location>
        <begin position="175"/>
        <end position="199"/>
    </location>
</feature>
<dbReference type="InterPro" id="IPR003593">
    <property type="entry name" value="AAA+_ATPase"/>
</dbReference>
<dbReference type="Proteomes" id="UP000601223">
    <property type="component" value="Unassembled WGS sequence"/>
</dbReference>
<gene>
    <name evidence="10" type="ORF">Cba03nite_75680</name>
</gene>
<evidence type="ECO:0000259" key="9">
    <source>
        <dbReference type="PROSITE" id="PS50929"/>
    </source>
</evidence>
<reference evidence="10 11" key="1">
    <citation type="submission" date="2021-01" db="EMBL/GenBank/DDBJ databases">
        <title>Whole genome shotgun sequence of Catellatospora bangladeshensis NBRC 107357.</title>
        <authorList>
            <person name="Komaki H."/>
            <person name="Tamura T."/>
        </authorList>
    </citation>
    <scope>NUCLEOTIDE SEQUENCE [LARGE SCALE GENOMIC DNA]</scope>
    <source>
        <strain evidence="10 11">NBRC 107357</strain>
    </source>
</reference>
<dbReference type="Gene3D" id="3.40.50.300">
    <property type="entry name" value="P-loop containing nucleotide triphosphate hydrolases"/>
    <property type="match status" value="1"/>
</dbReference>
<evidence type="ECO:0000256" key="1">
    <source>
        <dbReference type="ARBA" id="ARBA00004651"/>
    </source>
</evidence>
<dbReference type="SUPFAM" id="SSF90123">
    <property type="entry name" value="ABC transporter transmembrane region"/>
    <property type="match status" value="1"/>
</dbReference>
<dbReference type="InterPro" id="IPR036640">
    <property type="entry name" value="ABC1_TM_sf"/>
</dbReference>
<comment type="caution">
    <text evidence="10">The sequence shown here is derived from an EMBL/GenBank/DDBJ whole genome shotgun (WGS) entry which is preliminary data.</text>
</comment>
<keyword evidence="6 7" id="KW-0472">Membrane</keyword>
<evidence type="ECO:0000256" key="7">
    <source>
        <dbReference type="SAM" id="Phobius"/>
    </source>
</evidence>
<dbReference type="InterPro" id="IPR027417">
    <property type="entry name" value="P-loop_NTPase"/>
</dbReference>
<dbReference type="InterPro" id="IPR011527">
    <property type="entry name" value="ABC1_TM_dom"/>
</dbReference>
<sequence length="634" mass="67811">MSAPSEAAEPGPAASVLPELRVMWWEEGVRARAEAGLRAVAQALPRLVRTAFRIAWQADRARTAIVLTCTLVAGAMSTAGLLATQQVLVGLFSAGPTPDRVSAALPALALLAGAAAVRAGMGIATGYALNGLTPRVDRTVQRRLYEATTAVRLDAFDEDAFADDMERAGRGMDSVIGLVNATMALAAGAIGVLSVAVALVVVHPLLLGAMLLATLPNAWSALRAGHLEYQTYVAGSVRRRRLWILNRLMADRLTAAELRAYGLRGFLLGQFDTVMETETRIQLDLARRVTTTNALGAVTGGLASGAVYVLLGWLLLSGSIPLAAAATAVIALQAARHSLNTVTYQVDTLYTEGRHFDDYTGFMERARGHLPAGDGQGEAGPLRELRVEAVRLSYPDRDRPALDEVSLTVRAGQTVAFVGENGSGKTTLAAVLAALRTPSSGGVSWNGTPLPELDAGRLRARIAVVSQDYWKWPFSAGVNIRLGDPDSPADQERVEAAARRAVAHDMIMQLPFGYDTLLDRTFADGQDLSGGQWQRISAARGFLRDADLLIMDEPSSALDPRAEDALFQAIRDRQGTLTTILITHRLANVRHADMIYVLHEGRLVQSGRHAELMAAGGRYAELFTLQAQGYLDPA</sequence>
<dbReference type="AlphaFoldDB" id="A0A8J3JPK9"/>
<dbReference type="PANTHER" id="PTHR43394">
    <property type="entry name" value="ATP-DEPENDENT PERMEASE MDL1, MITOCHONDRIAL"/>
    <property type="match status" value="1"/>
</dbReference>
<name>A0A8J3JPK9_9ACTN</name>
<feature type="transmembrane region" description="Helical" evidence="7">
    <location>
        <begin position="294"/>
        <end position="316"/>
    </location>
</feature>
<dbReference type="GO" id="GO:0015421">
    <property type="term" value="F:ABC-type oligopeptide transporter activity"/>
    <property type="evidence" value="ECO:0007669"/>
    <property type="project" value="TreeGrafter"/>
</dbReference>
<dbReference type="InterPro" id="IPR003439">
    <property type="entry name" value="ABC_transporter-like_ATP-bd"/>
</dbReference>
<accession>A0A8J3JPK9</accession>
<feature type="domain" description="ABC transmembrane type-1" evidence="9">
    <location>
        <begin position="64"/>
        <end position="351"/>
    </location>
</feature>
<organism evidence="10 11">
    <name type="scientific">Catellatospora bangladeshensis</name>
    <dbReference type="NCBI Taxonomy" id="310355"/>
    <lineage>
        <taxon>Bacteria</taxon>
        <taxon>Bacillati</taxon>
        <taxon>Actinomycetota</taxon>
        <taxon>Actinomycetes</taxon>
        <taxon>Micromonosporales</taxon>
        <taxon>Micromonosporaceae</taxon>
        <taxon>Catellatospora</taxon>
    </lineage>
</organism>
<feature type="domain" description="ABC transporter" evidence="8">
    <location>
        <begin position="385"/>
        <end position="625"/>
    </location>
</feature>
<dbReference type="GO" id="GO:0016887">
    <property type="term" value="F:ATP hydrolysis activity"/>
    <property type="evidence" value="ECO:0007669"/>
    <property type="project" value="InterPro"/>
</dbReference>
<protein>
    <submittedName>
        <fullName evidence="10">Multidrug ABC transporter permease</fullName>
    </submittedName>
</protein>
<dbReference type="EMBL" id="BONF01000062">
    <property type="protein sequence ID" value="GIF86219.1"/>
    <property type="molecule type" value="Genomic_DNA"/>
</dbReference>
<evidence type="ECO:0000256" key="4">
    <source>
        <dbReference type="ARBA" id="ARBA00022840"/>
    </source>
</evidence>
<feature type="transmembrane region" description="Helical" evidence="7">
    <location>
        <begin position="205"/>
        <end position="222"/>
    </location>
</feature>
<keyword evidence="3" id="KW-0547">Nucleotide-binding</keyword>
<dbReference type="GO" id="GO:0005886">
    <property type="term" value="C:plasma membrane"/>
    <property type="evidence" value="ECO:0007669"/>
    <property type="project" value="UniProtKB-SubCell"/>
</dbReference>
<dbReference type="PROSITE" id="PS50929">
    <property type="entry name" value="ABC_TM1F"/>
    <property type="match status" value="1"/>
</dbReference>